<dbReference type="RefSeq" id="WP_156107693.1">
    <property type="nucleotide sequence ID" value="NZ_CP108856.1"/>
</dbReference>
<dbReference type="PANTHER" id="PTHR34069:SF2">
    <property type="entry name" value="BETA-KETOACYL-[ACYL-CARRIER-PROTEIN] SYNTHASE III"/>
    <property type="match status" value="1"/>
</dbReference>
<dbReference type="EMBL" id="JAZBJQ010000034">
    <property type="protein sequence ID" value="MEE4588478.1"/>
    <property type="molecule type" value="Genomic_DNA"/>
</dbReference>
<dbReference type="Gene3D" id="3.40.47.10">
    <property type="match status" value="2"/>
</dbReference>
<comment type="caution">
    <text evidence="4">The sequence shown here is derived from an EMBL/GenBank/DDBJ whole genome shotgun (WGS) entry which is preliminary data.</text>
</comment>
<dbReference type="SUPFAM" id="SSF53901">
    <property type="entry name" value="Thiolase-like"/>
    <property type="match status" value="1"/>
</dbReference>
<name>A0ABD5JJ68_9ACTN</name>
<evidence type="ECO:0000256" key="1">
    <source>
        <dbReference type="ARBA" id="ARBA00022679"/>
    </source>
</evidence>
<dbReference type="Proteomes" id="UP001354649">
    <property type="component" value="Unassembled WGS sequence"/>
</dbReference>
<dbReference type="GO" id="GO:0016747">
    <property type="term" value="F:acyltransferase activity, transferring groups other than amino-acyl groups"/>
    <property type="evidence" value="ECO:0007669"/>
    <property type="project" value="UniProtKB-ARBA"/>
</dbReference>
<keyword evidence="1" id="KW-0808">Transferase</keyword>
<gene>
    <name evidence="4" type="ORF">V2K49_36355</name>
</gene>
<dbReference type="GeneID" id="97428215"/>
<evidence type="ECO:0000313" key="5">
    <source>
        <dbReference type="Proteomes" id="UP001354649"/>
    </source>
</evidence>
<sequence>MTAEETAVLWQDITIAGTGSWIPPIRQKHEPWDKPVDNGPPSLVALNGFTSAAVSTDSTPSQMAARAGLKALRHADVRGADLSLLVHANFQDEDHYAPSAYLLRVLGGPDTNAIELGAASDGGGAALVTAAEHLTAKPVARAALVTAGVRFRPERWGHVSEMGHLAGDSGAAAVLTRGTGFARLLATDQAAQPQLEVLTRARTAPDGSGRPLLVEETGFMPYIDALRQSTRRCVETVLEETGVRPEGIARVLPIAIGSEVLDLLLGGAPLGLRAADTSWTFGRHLGHCGPCDVLLALDREFRSGTLRAGERVLVVSFGLGFRWTTALLEITRDPVTAVPAGHSTKK</sequence>
<reference evidence="4 5" key="1">
    <citation type="submission" date="2023-11" db="EMBL/GenBank/DDBJ databases">
        <title>30 novel species of actinomycetes from the DSMZ collection.</title>
        <authorList>
            <person name="Nouioui I."/>
        </authorList>
    </citation>
    <scope>NUCLEOTIDE SEQUENCE [LARGE SCALE GENOMIC DNA]</scope>
    <source>
        <strain evidence="4 5">DSM 41602</strain>
    </source>
</reference>
<dbReference type="PANTHER" id="PTHR34069">
    <property type="entry name" value="3-OXOACYL-[ACYL-CARRIER-PROTEIN] SYNTHASE 3"/>
    <property type="match status" value="1"/>
</dbReference>
<dbReference type="AlphaFoldDB" id="A0ABD5JJ68"/>
<evidence type="ECO:0000256" key="2">
    <source>
        <dbReference type="ARBA" id="ARBA00023315"/>
    </source>
</evidence>
<organism evidence="4 5">
    <name type="scientific">Streptomyces antimycoticus</name>
    <dbReference type="NCBI Taxonomy" id="68175"/>
    <lineage>
        <taxon>Bacteria</taxon>
        <taxon>Bacillati</taxon>
        <taxon>Actinomycetota</taxon>
        <taxon>Actinomycetes</taxon>
        <taxon>Kitasatosporales</taxon>
        <taxon>Streptomycetaceae</taxon>
        <taxon>Streptomyces</taxon>
        <taxon>Streptomyces violaceusniger group</taxon>
    </lineage>
</organism>
<evidence type="ECO:0000259" key="3">
    <source>
        <dbReference type="Pfam" id="PF08541"/>
    </source>
</evidence>
<proteinExistence type="predicted"/>
<keyword evidence="2" id="KW-0012">Acyltransferase</keyword>
<dbReference type="InterPro" id="IPR013747">
    <property type="entry name" value="ACP_syn_III_C"/>
</dbReference>
<accession>A0ABD5JJ68</accession>
<feature type="domain" description="Beta-ketoacyl-[acyl-carrier-protein] synthase III C-terminal" evidence="3">
    <location>
        <begin position="238"/>
        <end position="330"/>
    </location>
</feature>
<protein>
    <submittedName>
        <fullName evidence="4">3-oxoacyl-[acyl-carrier-protein] synthase III C-terminal domain-containing protein</fullName>
    </submittedName>
</protein>
<evidence type="ECO:0000313" key="4">
    <source>
        <dbReference type="EMBL" id="MEE4588478.1"/>
    </source>
</evidence>
<dbReference type="InterPro" id="IPR016039">
    <property type="entry name" value="Thiolase-like"/>
</dbReference>
<dbReference type="Pfam" id="PF08541">
    <property type="entry name" value="ACP_syn_III_C"/>
    <property type="match status" value="1"/>
</dbReference>